<feature type="region of interest" description="Disordered" evidence="1">
    <location>
        <begin position="1"/>
        <end position="116"/>
    </location>
</feature>
<feature type="compositionally biased region" description="Polar residues" evidence="1">
    <location>
        <begin position="71"/>
        <end position="80"/>
    </location>
</feature>
<dbReference type="VEuPathDB" id="FungiDB:FUN_020307"/>
<name>A0A2N1MLE2_9GLOM</name>
<evidence type="ECO:0000256" key="1">
    <source>
        <dbReference type="SAM" id="MobiDB-lite"/>
    </source>
</evidence>
<reference evidence="2 3" key="1">
    <citation type="submission" date="2016-04" db="EMBL/GenBank/DDBJ databases">
        <title>Genome analyses suggest a sexual origin of heterokaryosis in a supposedly ancient asexual fungus.</title>
        <authorList>
            <person name="Ropars J."/>
            <person name="Sedzielewska K."/>
            <person name="Noel J."/>
            <person name="Charron P."/>
            <person name="Farinelli L."/>
            <person name="Marton T."/>
            <person name="Kruger M."/>
            <person name="Pelin A."/>
            <person name="Brachmann A."/>
            <person name="Corradi N."/>
        </authorList>
    </citation>
    <scope>NUCLEOTIDE SEQUENCE [LARGE SCALE GENOMIC DNA]</scope>
    <source>
        <strain evidence="2 3">C2</strain>
    </source>
</reference>
<organism evidence="2 3">
    <name type="scientific">Rhizophagus irregularis</name>
    <dbReference type="NCBI Taxonomy" id="588596"/>
    <lineage>
        <taxon>Eukaryota</taxon>
        <taxon>Fungi</taxon>
        <taxon>Fungi incertae sedis</taxon>
        <taxon>Mucoromycota</taxon>
        <taxon>Glomeromycotina</taxon>
        <taxon>Glomeromycetes</taxon>
        <taxon>Glomerales</taxon>
        <taxon>Glomeraceae</taxon>
        <taxon>Rhizophagus</taxon>
    </lineage>
</organism>
<feature type="compositionally biased region" description="Basic and acidic residues" evidence="1">
    <location>
        <begin position="9"/>
        <end position="33"/>
    </location>
</feature>
<gene>
    <name evidence="2" type="ORF">RhiirC2_814753</name>
</gene>
<accession>A0A2N1MLE2</accession>
<reference evidence="2 3" key="2">
    <citation type="submission" date="2017-10" db="EMBL/GenBank/DDBJ databases">
        <title>Extensive intraspecific genome diversity in a model arbuscular mycorrhizal fungus.</title>
        <authorList>
            <person name="Chen E.C.H."/>
            <person name="Morin E."/>
            <person name="Baudet D."/>
            <person name="Noel J."/>
            <person name="Ndikumana S."/>
            <person name="Charron P."/>
            <person name="St-Onge C."/>
            <person name="Giorgi J."/>
            <person name="Grigoriev I.V."/>
            <person name="Roux C."/>
            <person name="Martin F.M."/>
            <person name="Corradi N."/>
        </authorList>
    </citation>
    <scope>NUCLEOTIDE SEQUENCE [LARGE SCALE GENOMIC DNA]</scope>
    <source>
        <strain evidence="2 3">C2</strain>
    </source>
</reference>
<protein>
    <submittedName>
        <fullName evidence="2">Uncharacterized protein</fullName>
    </submittedName>
</protein>
<evidence type="ECO:0000313" key="3">
    <source>
        <dbReference type="Proteomes" id="UP000233469"/>
    </source>
</evidence>
<feature type="compositionally biased region" description="Low complexity" evidence="1">
    <location>
        <begin position="38"/>
        <end position="53"/>
    </location>
</feature>
<evidence type="ECO:0000313" key="2">
    <source>
        <dbReference type="EMBL" id="PKK62455.1"/>
    </source>
</evidence>
<sequence>MMQAIYKSAMEEDLGKSFQIKKQDELIDKDGNFEQRSNQKTTSTSNPQNNNPSGQEQIAKASSSTEISSSQKNDNLTNLMRRSVRETKKSKKYQQDLQAKRRIAISNTRKPKKKELEQRKRYHNFIVWDEGFWYEGSTYYSVNKEGGFGVLLKNQDHRLR</sequence>
<dbReference type="EMBL" id="LLXL01001916">
    <property type="protein sequence ID" value="PKK62455.1"/>
    <property type="molecule type" value="Genomic_DNA"/>
</dbReference>
<dbReference type="Proteomes" id="UP000233469">
    <property type="component" value="Unassembled WGS sequence"/>
</dbReference>
<proteinExistence type="predicted"/>
<dbReference type="AlphaFoldDB" id="A0A2N1MLE2"/>
<comment type="caution">
    <text evidence="2">The sequence shown here is derived from an EMBL/GenBank/DDBJ whole genome shotgun (WGS) entry which is preliminary data.</text>
</comment>